<reference evidence="1 2" key="1">
    <citation type="journal article" date="2019" name="Nat. Ecol. Evol.">
        <title>Megaphylogeny resolves global patterns of mushroom evolution.</title>
        <authorList>
            <person name="Varga T."/>
            <person name="Krizsan K."/>
            <person name="Foldi C."/>
            <person name="Dima B."/>
            <person name="Sanchez-Garcia M."/>
            <person name="Sanchez-Ramirez S."/>
            <person name="Szollosi G.J."/>
            <person name="Szarkandi J.G."/>
            <person name="Papp V."/>
            <person name="Albert L."/>
            <person name="Andreopoulos W."/>
            <person name="Angelini C."/>
            <person name="Antonin V."/>
            <person name="Barry K.W."/>
            <person name="Bougher N.L."/>
            <person name="Buchanan P."/>
            <person name="Buyck B."/>
            <person name="Bense V."/>
            <person name="Catcheside P."/>
            <person name="Chovatia M."/>
            <person name="Cooper J."/>
            <person name="Damon W."/>
            <person name="Desjardin D."/>
            <person name="Finy P."/>
            <person name="Geml J."/>
            <person name="Haridas S."/>
            <person name="Hughes K."/>
            <person name="Justo A."/>
            <person name="Karasinski D."/>
            <person name="Kautmanova I."/>
            <person name="Kiss B."/>
            <person name="Kocsube S."/>
            <person name="Kotiranta H."/>
            <person name="LaButti K.M."/>
            <person name="Lechner B.E."/>
            <person name="Liimatainen K."/>
            <person name="Lipzen A."/>
            <person name="Lukacs Z."/>
            <person name="Mihaltcheva S."/>
            <person name="Morgado L.N."/>
            <person name="Niskanen T."/>
            <person name="Noordeloos M.E."/>
            <person name="Ohm R.A."/>
            <person name="Ortiz-Santana B."/>
            <person name="Ovrebo C."/>
            <person name="Racz N."/>
            <person name="Riley R."/>
            <person name="Savchenko A."/>
            <person name="Shiryaev A."/>
            <person name="Soop K."/>
            <person name="Spirin V."/>
            <person name="Szebenyi C."/>
            <person name="Tomsovsky M."/>
            <person name="Tulloss R.E."/>
            <person name="Uehling J."/>
            <person name="Grigoriev I.V."/>
            <person name="Vagvolgyi C."/>
            <person name="Papp T."/>
            <person name="Martin F.M."/>
            <person name="Miettinen O."/>
            <person name="Hibbett D.S."/>
            <person name="Nagy L.G."/>
        </authorList>
    </citation>
    <scope>NUCLEOTIDE SEQUENCE [LARGE SCALE GENOMIC DNA]</scope>
    <source>
        <strain evidence="1 2">CBS 962.96</strain>
    </source>
</reference>
<dbReference type="EMBL" id="ML179299">
    <property type="protein sequence ID" value="THU91713.1"/>
    <property type="molecule type" value="Genomic_DNA"/>
</dbReference>
<sequence>PFILAFSLVDLTDWDLFLTYVTNQEKISSSVTKSIMRTVRNDQIERSFRGSYLCRTGMMVERGSKD</sequence>
<dbReference type="OrthoDB" id="3115641at2759"/>
<organism evidence="1 2">
    <name type="scientific">Dendrothele bispora (strain CBS 962.96)</name>
    <dbReference type="NCBI Taxonomy" id="1314807"/>
    <lineage>
        <taxon>Eukaryota</taxon>
        <taxon>Fungi</taxon>
        <taxon>Dikarya</taxon>
        <taxon>Basidiomycota</taxon>
        <taxon>Agaricomycotina</taxon>
        <taxon>Agaricomycetes</taxon>
        <taxon>Agaricomycetidae</taxon>
        <taxon>Agaricales</taxon>
        <taxon>Agaricales incertae sedis</taxon>
        <taxon>Dendrothele</taxon>
    </lineage>
</organism>
<feature type="non-terminal residue" evidence="1">
    <location>
        <position position="1"/>
    </location>
</feature>
<proteinExistence type="predicted"/>
<evidence type="ECO:0000313" key="2">
    <source>
        <dbReference type="Proteomes" id="UP000297245"/>
    </source>
</evidence>
<keyword evidence="2" id="KW-1185">Reference proteome</keyword>
<protein>
    <submittedName>
        <fullName evidence="1">Uncharacterized protein</fullName>
    </submittedName>
</protein>
<gene>
    <name evidence="1" type="ORF">K435DRAFT_908040</name>
</gene>
<dbReference type="AlphaFoldDB" id="A0A4S8LRU1"/>
<accession>A0A4S8LRU1</accession>
<evidence type="ECO:0000313" key="1">
    <source>
        <dbReference type="EMBL" id="THU91713.1"/>
    </source>
</evidence>
<dbReference type="Proteomes" id="UP000297245">
    <property type="component" value="Unassembled WGS sequence"/>
</dbReference>
<name>A0A4S8LRU1_DENBC</name>